<organism evidence="5 6">
    <name type="scientific">Marinoscillum luteum</name>
    <dbReference type="NCBI Taxonomy" id="861051"/>
    <lineage>
        <taxon>Bacteria</taxon>
        <taxon>Pseudomonadati</taxon>
        <taxon>Bacteroidota</taxon>
        <taxon>Cytophagia</taxon>
        <taxon>Cytophagales</taxon>
        <taxon>Reichenbachiellaceae</taxon>
        <taxon>Marinoscillum</taxon>
    </lineage>
</organism>
<dbReference type="EMBL" id="JBIPKE010000019">
    <property type="protein sequence ID" value="MFH6985162.1"/>
    <property type="molecule type" value="Genomic_DNA"/>
</dbReference>
<sequence>MMNQRNNICLKYIAISIALILPLITNAQTEGVVVDKIIAKVDNYIILKSDLEKAYLDYLSRGEFRGSTAKCNILEQLVVNKMLVAKAEIDSVEVADEEVRSNLGRRMEYMISQIGSREEIEAYYKKSMDQIEADLFDDIKEQMVIQRMQQEITADLKVSPAEVKRFFGKIPQDSLPFFSTEVTVGQIVKQPKAGTKQKEDVKKLMYEIRGRVLQGESFAALARQYSEDPGSAARGGELPFYKRGDLAPEFEATAMTLKEGELSMPIETQFGYHLIELQQKRGNTFKTRHILISPKPSSEDVIKARTYLDSLRTAIVNDSITFQAAAKEYSDDQLTSSNGGFLLDDNESNRVSVEQLDPTIFFTLDTMKIGSITKPLEFQQPDGSTAFRILYYKNRLAPHQANLKDDYQKIAAATLNNKRNKILSEWFDDARDEVYIDIDPEFDHCNLLEQ</sequence>
<evidence type="ECO:0000313" key="5">
    <source>
        <dbReference type="EMBL" id="MFH6985162.1"/>
    </source>
</evidence>
<protein>
    <submittedName>
        <fullName evidence="5">Peptidylprolyl isomerase</fullName>
        <ecNumber evidence="5">5.2.1.8</ecNumber>
    </submittedName>
</protein>
<keyword evidence="2" id="KW-0697">Rotamase</keyword>
<dbReference type="PANTHER" id="PTHR47637">
    <property type="entry name" value="CHAPERONE SURA"/>
    <property type="match status" value="1"/>
</dbReference>
<feature type="chain" id="PRO_5046127362" evidence="3">
    <location>
        <begin position="28"/>
        <end position="450"/>
    </location>
</feature>
<keyword evidence="2 5" id="KW-0413">Isomerase</keyword>
<dbReference type="InterPro" id="IPR050280">
    <property type="entry name" value="OMP_Chaperone_SurA"/>
</dbReference>
<dbReference type="InterPro" id="IPR046357">
    <property type="entry name" value="PPIase_dom_sf"/>
</dbReference>
<feature type="domain" description="PpiC" evidence="4">
    <location>
        <begin position="282"/>
        <end position="377"/>
    </location>
</feature>
<dbReference type="Gene3D" id="1.10.4030.10">
    <property type="entry name" value="Porin chaperone SurA, peptide-binding domain"/>
    <property type="match status" value="1"/>
</dbReference>
<dbReference type="PANTHER" id="PTHR47637:SF1">
    <property type="entry name" value="CHAPERONE SURA"/>
    <property type="match status" value="1"/>
</dbReference>
<evidence type="ECO:0000259" key="4">
    <source>
        <dbReference type="PROSITE" id="PS50198"/>
    </source>
</evidence>
<evidence type="ECO:0000256" key="2">
    <source>
        <dbReference type="PROSITE-ProRule" id="PRU00278"/>
    </source>
</evidence>
<dbReference type="InterPro" id="IPR027304">
    <property type="entry name" value="Trigger_fact/SurA_dom_sf"/>
</dbReference>
<keyword evidence="6" id="KW-1185">Reference proteome</keyword>
<feature type="domain" description="PpiC" evidence="4">
    <location>
        <begin position="179"/>
        <end position="279"/>
    </location>
</feature>
<dbReference type="InterPro" id="IPR000297">
    <property type="entry name" value="PPIase_PpiC"/>
</dbReference>
<dbReference type="EC" id="5.2.1.8" evidence="5"/>
<reference evidence="5 6" key="1">
    <citation type="journal article" date="2013" name="Int. J. Syst. Evol. Microbiol.">
        <title>Marinoscillum luteum sp. nov., isolated from marine sediment.</title>
        <authorList>
            <person name="Cha I.T."/>
            <person name="Park S.J."/>
            <person name="Kim S.J."/>
            <person name="Kim J.G."/>
            <person name="Jung M.Y."/>
            <person name="Shin K.S."/>
            <person name="Kwon K.K."/>
            <person name="Yang S.H."/>
            <person name="Seo Y.S."/>
            <person name="Rhee S.K."/>
        </authorList>
    </citation>
    <scope>NUCLEOTIDE SEQUENCE [LARGE SCALE GENOMIC DNA]</scope>
    <source>
        <strain evidence="5 6">KCTC 23939</strain>
    </source>
</reference>
<dbReference type="GO" id="GO:0003755">
    <property type="term" value="F:peptidyl-prolyl cis-trans isomerase activity"/>
    <property type="evidence" value="ECO:0007669"/>
    <property type="project" value="UniProtKB-EC"/>
</dbReference>
<gene>
    <name evidence="5" type="ORF">ACHKAR_17045</name>
</gene>
<dbReference type="Gene3D" id="3.10.50.40">
    <property type="match status" value="2"/>
</dbReference>
<accession>A0ABW7NCS8</accession>
<dbReference type="Proteomes" id="UP001610063">
    <property type="component" value="Unassembled WGS sequence"/>
</dbReference>
<keyword evidence="1 3" id="KW-0732">Signal</keyword>
<proteinExistence type="predicted"/>
<name>A0ABW7NCS8_9BACT</name>
<evidence type="ECO:0000256" key="3">
    <source>
        <dbReference type="SAM" id="SignalP"/>
    </source>
</evidence>
<evidence type="ECO:0000256" key="1">
    <source>
        <dbReference type="ARBA" id="ARBA00022729"/>
    </source>
</evidence>
<dbReference type="RefSeq" id="WP_395418637.1">
    <property type="nucleotide sequence ID" value="NZ_JBIPKE010000019.1"/>
</dbReference>
<dbReference type="SUPFAM" id="SSF54534">
    <property type="entry name" value="FKBP-like"/>
    <property type="match status" value="2"/>
</dbReference>
<dbReference type="PROSITE" id="PS50198">
    <property type="entry name" value="PPIC_PPIASE_2"/>
    <property type="match status" value="2"/>
</dbReference>
<dbReference type="Pfam" id="PF00639">
    <property type="entry name" value="Rotamase"/>
    <property type="match status" value="2"/>
</dbReference>
<feature type="signal peptide" evidence="3">
    <location>
        <begin position="1"/>
        <end position="27"/>
    </location>
</feature>
<comment type="caution">
    <text evidence="5">The sequence shown here is derived from an EMBL/GenBank/DDBJ whole genome shotgun (WGS) entry which is preliminary data.</text>
</comment>
<dbReference type="SUPFAM" id="SSF109998">
    <property type="entry name" value="Triger factor/SurA peptide-binding domain-like"/>
    <property type="match status" value="1"/>
</dbReference>
<evidence type="ECO:0000313" key="6">
    <source>
        <dbReference type="Proteomes" id="UP001610063"/>
    </source>
</evidence>